<keyword evidence="1" id="KW-0732">Signal</keyword>
<reference evidence="2 3" key="1">
    <citation type="journal article" date="2010" name="Genome Biol. Evol.">
        <title>The sequence of a 1.8-mb bacterial linear plasmid reveals a rich evolutionary reservoir of secondary metabolic pathways.</title>
        <authorList>
            <person name="Medema M.H."/>
            <person name="Trefzer A."/>
            <person name="Kovalchuk A."/>
            <person name="van den Berg M."/>
            <person name="Mueller U."/>
            <person name="Heijne W."/>
            <person name="Wu L."/>
            <person name="Alam M.T."/>
            <person name="Ronning C.M."/>
            <person name="Nierman W.C."/>
            <person name="Bovenberg R.A.L."/>
            <person name="Breitling R."/>
            <person name="Takano E."/>
        </authorList>
    </citation>
    <scope>NUCLEOTIDE SEQUENCE [LARGE SCALE GENOMIC DNA]</scope>
    <source>
        <strain evidence="3">ATCC 27064 / DSM 738 / JCM 4710 / NBRC 13307 / NCIMB 12785 / NRRL 3585 / VKM Ac-602</strain>
        <plasmid evidence="2">pSCL4</plasmid>
    </source>
</reference>
<dbReference type="AlphaFoldDB" id="B5GN18"/>
<evidence type="ECO:0008006" key="4">
    <source>
        <dbReference type="Google" id="ProtNLM"/>
    </source>
</evidence>
<evidence type="ECO:0000313" key="2">
    <source>
        <dbReference type="EMBL" id="EFG04293.2"/>
    </source>
</evidence>
<feature type="signal peptide" evidence="1">
    <location>
        <begin position="1"/>
        <end position="27"/>
    </location>
</feature>
<accession>B5GN18</accession>
<dbReference type="RefSeq" id="WP_003953136.1">
    <property type="nucleotide sequence ID" value="NZ_CM000914.1"/>
</dbReference>
<dbReference type="GeneID" id="93733918"/>
<name>B5GN18_STRCL</name>
<geneLocation type="plasmid" evidence="2 3">
    <name>pSCL4</name>
</geneLocation>
<feature type="chain" id="PRO_5010492506" description="Secreted protein" evidence="1">
    <location>
        <begin position="28"/>
        <end position="130"/>
    </location>
</feature>
<protein>
    <recommendedName>
        <fullName evidence="4">Secreted protein</fullName>
    </recommendedName>
</protein>
<sequence length="130" mass="13704">MVTERMRAAAVTVTAVALLPLAGPASAVAPAYEQTVLNDSCGVGNEGGRARLHGARSGSVGDDDYVALYNRNPHQAGPYGYLGGAWQWTAKGDYTTDHGMDGGARYWCARVGYDGDGEQHVILTTRGPFT</sequence>
<proteinExistence type="predicted"/>
<gene>
    <name evidence="2" type="ORF">SCLAV_p0807</name>
</gene>
<organism evidence="2 3">
    <name type="scientific">Streptomyces clavuligerus</name>
    <dbReference type="NCBI Taxonomy" id="1901"/>
    <lineage>
        <taxon>Bacteria</taxon>
        <taxon>Bacillati</taxon>
        <taxon>Actinomycetota</taxon>
        <taxon>Actinomycetes</taxon>
        <taxon>Kitasatosporales</taxon>
        <taxon>Streptomycetaceae</taxon>
        <taxon>Streptomyces</taxon>
    </lineage>
</organism>
<evidence type="ECO:0000313" key="3">
    <source>
        <dbReference type="Proteomes" id="UP000002357"/>
    </source>
</evidence>
<evidence type="ECO:0000256" key="1">
    <source>
        <dbReference type="SAM" id="SignalP"/>
    </source>
</evidence>
<dbReference type="Proteomes" id="UP000002357">
    <property type="component" value="Plasmid pSCL4"/>
</dbReference>
<keyword evidence="2" id="KW-0614">Plasmid</keyword>
<dbReference type="EMBL" id="CM000914">
    <property type="protein sequence ID" value="EFG04293.2"/>
    <property type="molecule type" value="Genomic_DNA"/>
</dbReference>
<keyword evidence="3" id="KW-1185">Reference proteome</keyword>
<dbReference type="KEGG" id="sclf:BB341_28250"/>